<evidence type="ECO:0000313" key="3">
    <source>
        <dbReference type="EMBL" id="CEK81105.1"/>
    </source>
</evidence>
<feature type="domain" description="Acyl-CoA dehydrogenase/oxidase N-terminal" evidence="1">
    <location>
        <begin position="41"/>
        <end position="127"/>
    </location>
</feature>
<sequence length="131" mass="14593">MALRFCQRRFTTCILQPTVTLRQRRSIVTGSSIDPSHGLDDEQRQIQQVALDFARDELAPNMQKWDAEEIFPVETLRKAAGLGFGAVYCSDKFGGTGLSRLDSSVIFEALSTGCCSTTAYLSIHKLLTLFR</sequence>
<dbReference type="GO" id="GO:0005739">
    <property type="term" value="C:mitochondrion"/>
    <property type="evidence" value="ECO:0007669"/>
    <property type="project" value="TreeGrafter"/>
</dbReference>
<dbReference type="Pfam" id="PF02771">
    <property type="entry name" value="Acyl-CoA_dh_N"/>
    <property type="match status" value="1"/>
</dbReference>
<dbReference type="Gene3D" id="1.10.540.10">
    <property type="entry name" value="Acyl-CoA dehydrogenase/oxidase, N-terminal domain"/>
    <property type="match status" value="1"/>
</dbReference>
<proteinExistence type="predicted"/>
<dbReference type="AlphaFoldDB" id="A0A0B7AMF1"/>
<dbReference type="PANTHER" id="PTHR43831:SF1">
    <property type="entry name" value="ISOBUTYRYL-COA DEHYDROGENASE, MITOCHONDRIAL"/>
    <property type="match status" value="1"/>
</dbReference>
<protein>
    <recommendedName>
        <fullName evidence="1">Acyl-CoA dehydrogenase/oxidase N-terminal domain-containing protein</fullName>
    </recommendedName>
</protein>
<dbReference type="InterPro" id="IPR037069">
    <property type="entry name" value="AcylCoA_DH/ox_N_sf"/>
</dbReference>
<name>A0A0B7AMF1_9EUPU</name>
<dbReference type="InterPro" id="IPR052547">
    <property type="entry name" value="Mito_Isobutyryl-CoADH"/>
</dbReference>
<dbReference type="EMBL" id="HACG01034234">
    <property type="protein sequence ID" value="CEK81099.1"/>
    <property type="molecule type" value="Transcribed_RNA"/>
</dbReference>
<accession>A0A0B7AMF1</accession>
<dbReference type="GO" id="GO:0050660">
    <property type="term" value="F:flavin adenine dinucleotide binding"/>
    <property type="evidence" value="ECO:0007669"/>
    <property type="project" value="InterPro"/>
</dbReference>
<dbReference type="EMBL" id="HACG01034240">
    <property type="protein sequence ID" value="CEK81105.1"/>
    <property type="molecule type" value="Transcribed_RNA"/>
</dbReference>
<dbReference type="GO" id="GO:0016627">
    <property type="term" value="F:oxidoreductase activity, acting on the CH-CH group of donors"/>
    <property type="evidence" value="ECO:0007669"/>
    <property type="project" value="InterPro"/>
</dbReference>
<dbReference type="InterPro" id="IPR009100">
    <property type="entry name" value="AcylCoA_DH/oxidase_NM_dom_sf"/>
</dbReference>
<organism evidence="3">
    <name type="scientific">Arion vulgaris</name>
    <dbReference type="NCBI Taxonomy" id="1028688"/>
    <lineage>
        <taxon>Eukaryota</taxon>
        <taxon>Metazoa</taxon>
        <taxon>Spiralia</taxon>
        <taxon>Lophotrochozoa</taxon>
        <taxon>Mollusca</taxon>
        <taxon>Gastropoda</taxon>
        <taxon>Heterobranchia</taxon>
        <taxon>Euthyneura</taxon>
        <taxon>Panpulmonata</taxon>
        <taxon>Eupulmonata</taxon>
        <taxon>Stylommatophora</taxon>
        <taxon>Helicina</taxon>
        <taxon>Arionoidea</taxon>
        <taxon>Arionidae</taxon>
        <taxon>Arion</taxon>
    </lineage>
</organism>
<dbReference type="SUPFAM" id="SSF56645">
    <property type="entry name" value="Acyl-CoA dehydrogenase NM domain-like"/>
    <property type="match status" value="1"/>
</dbReference>
<evidence type="ECO:0000259" key="1">
    <source>
        <dbReference type="Pfam" id="PF02771"/>
    </source>
</evidence>
<dbReference type="PANTHER" id="PTHR43831">
    <property type="entry name" value="ISOBUTYRYL-COA DEHYDROGENASE"/>
    <property type="match status" value="1"/>
</dbReference>
<dbReference type="InterPro" id="IPR013786">
    <property type="entry name" value="AcylCoA_DH/ox_N"/>
</dbReference>
<gene>
    <name evidence="3" type="primary">ORF124315</name>
    <name evidence="2" type="synonym">ORF124296</name>
</gene>
<reference evidence="3" key="1">
    <citation type="submission" date="2014-12" db="EMBL/GenBank/DDBJ databases">
        <title>Insight into the proteome of Arion vulgaris.</title>
        <authorList>
            <person name="Aradska J."/>
            <person name="Bulat T."/>
            <person name="Smidak R."/>
            <person name="Sarate P."/>
            <person name="Gangsoo J."/>
            <person name="Sialana F."/>
            <person name="Bilban M."/>
            <person name="Lubec G."/>
        </authorList>
    </citation>
    <scope>NUCLEOTIDE SEQUENCE</scope>
    <source>
        <tissue evidence="3">Skin</tissue>
    </source>
</reference>
<evidence type="ECO:0000313" key="2">
    <source>
        <dbReference type="EMBL" id="CEK81099.1"/>
    </source>
</evidence>